<accession>A0ABU4Y6V0</accession>
<organism evidence="2 3">
    <name type="scientific">Mesorhizobium album</name>
    <dbReference type="NCBI Taxonomy" id="3072314"/>
    <lineage>
        <taxon>Bacteria</taxon>
        <taxon>Pseudomonadati</taxon>
        <taxon>Pseudomonadota</taxon>
        <taxon>Alphaproteobacteria</taxon>
        <taxon>Hyphomicrobiales</taxon>
        <taxon>Phyllobacteriaceae</taxon>
        <taxon>Mesorhizobium</taxon>
    </lineage>
</organism>
<keyword evidence="3" id="KW-1185">Reference proteome</keyword>
<dbReference type="SUPFAM" id="SSF54593">
    <property type="entry name" value="Glyoxalase/Bleomycin resistance protein/Dihydroxybiphenyl dioxygenase"/>
    <property type="match status" value="1"/>
</dbReference>
<reference evidence="2 3" key="1">
    <citation type="submission" date="2023-08" db="EMBL/GenBank/DDBJ databases">
        <title>Implementing the SeqCode for naming new Mesorhizobium species isolated from Vachellia karroo root nodules.</title>
        <authorList>
            <person name="Van Lill M."/>
        </authorList>
    </citation>
    <scope>NUCLEOTIDE SEQUENCE [LARGE SCALE GENOMIC DNA]</scope>
    <source>
        <strain evidence="2 3">VK24D</strain>
    </source>
</reference>
<feature type="domain" description="Glyoxalase/fosfomycin resistance/dioxygenase" evidence="1">
    <location>
        <begin position="89"/>
        <end position="148"/>
    </location>
</feature>
<protein>
    <submittedName>
        <fullName evidence="2">VOC family protein</fullName>
    </submittedName>
</protein>
<sequence>MSASTSSLRPAWPWLTCPRHRRRRSSFHDRPSRHQRFRFRKVQGLLRQGDGAAGRFAALHGAGGIYRRRQGRRLWPRPAGVLAKCGQGEPKDHQHIAFTARSRTEVDAFHAAALAAGGKDNGGPGLRPHYHPNYYGAFVFDPDGNNVEAVCHDPE</sequence>
<evidence type="ECO:0000313" key="2">
    <source>
        <dbReference type="EMBL" id="MDX8481820.1"/>
    </source>
</evidence>
<name>A0ABU4Y6V0_9HYPH</name>
<evidence type="ECO:0000259" key="1">
    <source>
        <dbReference type="Pfam" id="PF00903"/>
    </source>
</evidence>
<dbReference type="Proteomes" id="UP001287059">
    <property type="component" value="Unassembled WGS sequence"/>
</dbReference>
<gene>
    <name evidence="2" type="ORF">RFN28_25645</name>
</gene>
<dbReference type="InterPro" id="IPR004360">
    <property type="entry name" value="Glyas_Fos-R_dOase_dom"/>
</dbReference>
<dbReference type="Pfam" id="PF00903">
    <property type="entry name" value="Glyoxalase"/>
    <property type="match status" value="1"/>
</dbReference>
<evidence type="ECO:0000313" key="3">
    <source>
        <dbReference type="Proteomes" id="UP001287059"/>
    </source>
</evidence>
<comment type="caution">
    <text evidence="2">The sequence shown here is derived from an EMBL/GenBank/DDBJ whole genome shotgun (WGS) entry which is preliminary data.</text>
</comment>
<dbReference type="PANTHER" id="PTHR35006:SF2">
    <property type="entry name" value="GLYOXALASE FAMILY PROTEIN (AFU_ORTHOLOGUE AFUA_5G14830)"/>
    <property type="match status" value="1"/>
</dbReference>
<dbReference type="EMBL" id="JAVIIW010000037">
    <property type="protein sequence ID" value="MDX8481820.1"/>
    <property type="molecule type" value="Genomic_DNA"/>
</dbReference>
<dbReference type="PANTHER" id="PTHR35006">
    <property type="entry name" value="GLYOXALASE FAMILY PROTEIN (AFU_ORTHOLOGUE AFUA_5G14830)"/>
    <property type="match status" value="1"/>
</dbReference>
<dbReference type="InterPro" id="IPR029068">
    <property type="entry name" value="Glyas_Bleomycin-R_OHBP_Dase"/>
</dbReference>
<dbReference type="Gene3D" id="3.10.180.10">
    <property type="entry name" value="2,3-Dihydroxybiphenyl 1,2-Dioxygenase, domain 1"/>
    <property type="match status" value="1"/>
</dbReference>
<proteinExistence type="predicted"/>